<dbReference type="EC" id="3.4.11.18" evidence="6"/>
<dbReference type="GO" id="GO:0070006">
    <property type="term" value="F:metalloaminopeptidase activity"/>
    <property type="evidence" value="ECO:0007669"/>
    <property type="project" value="UniProtKB-UniRule"/>
</dbReference>
<dbReference type="PANTHER" id="PTHR43330:SF8">
    <property type="entry name" value="METHIONINE AMINOPEPTIDASE 1D, MITOCHONDRIAL"/>
    <property type="match status" value="1"/>
</dbReference>
<dbReference type="CDD" id="cd01086">
    <property type="entry name" value="MetAP1"/>
    <property type="match status" value="1"/>
</dbReference>
<protein>
    <recommendedName>
        <fullName evidence="6">Methionine aminopeptidase</fullName>
        <ecNumber evidence="6">3.4.11.18</ecNumber>
    </recommendedName>
</protein>
<keyword evidence="4 5" id="KW-0378">Hydrolase</keyword>
<dbReference type="EMBL" id="KV921860">
    <property type="protein sequence ID" value="ORE10997.1"/>
    <property type="molecule type" value="Genomic_DNA"/>
</dbReference>
<evidence type="ECO:0000256" key="1">
    <source>
        <dbReference type="ARBA" id="ARBA00022438"/>
    </source>
</evidence>
<dbReference type="HAMAP" id="MF_01974">
    <property type="entry name" value="MetAP_1"/>
    <property type="match status" value="1"/>
</dbReference>
<feature type="binding site" evidence="5">
    <location>
        <position position="131"/>
    </location>
    <ligand>
        <name>a divalent metal cation</name>
        <dbReference type="ChEBI" id="CHEBI:60240"/>
        <label>2</label>
        <note>catalytic</note>
    </ligand>
</feature>
<feature type="binding site" evidence="5">
    <location>
        <position position="227"/>
    </location>
    <ligand>
        <name>a divalent metal cation</name>
        <dbReference type="ChEBI" id="CHEBI:60240"/>
        <label>2</label>
        <note>catalytic</note>
    </ligand>
</feature>
<organism evidence="8">
    <name type="scientific">Rhizopus microsporus var. microsporus</name>
    <dbReference type="NCBI Taxonomy" id="86635"/>
    <lineage>
        <taxon>Eukaryota</taxon>
        <taxon>Fungi</taxon>
        <taxon>Fungi incertae sedis</taxon>
        <taxon>Mucoromycota</taxon>
        <taxon>Mucoromycotina</taxon>
        <taxon>Mucoromycetes</taxon>
        <taxon>Mucorales</taxon>
        <taxon>Mucorineae</taxon>
        <taxon>Rhizopodaceae</taxon>
        <taxon>Rhizopus</taxon>
    </lineage>
</organism>
<dbReference type="Gene3D" id="3.90.230.10">
    <property type="entry name" value="Creatinase/methionine aminopeptidase superfamily"/>
    <property type="match status" value="1"/>
</dbReference>
<evidence type="ECO:0000256" key="4">
    <source>
        <dbReference type="ARBA" id="ARBA00022801"/>
    </source>
</evidence>
<feature type="binding site" evidence="5">
    <location>
        <position position="195"/>
    </location>
    <ligand>
        <name>a divalent metal cation</name>
        <dbReference type="ChEBI" id="CHEBI:60240"/>
        <label>2</label>
        <note>catalytic</note>
    </ligand>
</feature>
<comment type="catalytic activity">
    <reaction evidence="5 6">
        <text>Release of N-terminal amino acids, preferentially methionine, from peptides and arylamides.</text>
        <dbReference type="EC" id="3.4.11.18"/>
    </reaction>
</comment>
<dbReference type="GO" id="GO:0046872">
    <property type="term" value="F:metal ion binding"/>
    <property type="evidence" value="ECO:0007669"/>
    <property type="project" value="UniProtKB-UniRule"/>
</dbReference>
<dbReference type="InterPro" id="IPR002467">
    <property type="entry name" value="Pept_M24A_MAP1"/>
</dbReference>
<dbReference type="SUPFAM" id="SSF55920">
    <property type="entry name" value="Creatinase/aminopeptidase"/>
    <property type="match status" value="1"/>
</dbReference>
<feature type="binding site" evidence="5">
    <location>
        <position position="103"/>
    </location>
    <ligand>
        <name>substrate</name>
    </ligand>
</feature>
<evidence type="ECO:0000256" key="6">
    <source>
        <dbReference type="RuleBase" id="RU003653"/>
    </source>
</evidence>
<dbReference type="InterPro" id="IPR036005">
    <property type="entry name" value="Creatinase/aminopeptidase-like"/>
</dbReference>
<dbReference type="GO" id="GO:0004239">
    <property type="term" value="F:initiator methionyl aminopeptidase activity"/>
    <property type="evidence" value="ECO:0007669"/>
    <property type="project" value="UniProtKB-UniRule"/>
</dbReference>
<keyword evidence="3 5" id="KW-0479">Metal-binding</keyword>
<dbReference type="InterPro" id="IPR001714">
    <property type="entry name" value="Pept_M24_MAP"/>
</dbReference>
<feature type="domain" description="Peptidase M24" evidence="7">
    <location>
        <begin position="38"/>
        <end position="265"/>
    </location>
</feature>
<dbReference type="PRINTS" id="PR00599">
    <property type="entry name" value="MAPEPTIDASE"/>
</dbReference>
<keyword evidence="2 5" id="KW-0645">Protease</keyword>
<dbReference type="Pfam" id="PF00557">
    <property type="entry name" value="Peptidase_M24"/>
    <property type="match status" value="1"/>
</dbReference>
<evidence type="ECO:0000256" key="3">
    <source>
        <dbReference type="ARBA" id="ARBA00022723"/>
    </source>
</evidence>
<dbReference type="GO" id="GO:0006508">
    <property type="term" value="P:proteolysis"/>
    <property type="evidence" value="ECO:0007669"/>
    <property type="project" value="UniProtKB-KW"/>
</dbReference>
<dbReference type="NCBIfam" id="TIGR00500">
    <property type="entry name" value="met_pdase_I"/>
    <property type="match status" value="1"/>
</dbReference>
<dbReference type="AlphaFoldDB" id="A0A1X0RG38"/>
<comment type="cofactor">
    <cofactor evidence="5">
        <name>Co(2+)</name>
        <dbReference type="ChEBI" id="CHEBI:48828"/>
    </cofactor>
    <cofactor evidence="5">
        <name>Zn(2+)</name>
        <dbReference type="ChEBI" id="CHEBI:29105"/>
    </cofactor>
    <cofactor evidence="5">
        <name>Mn(2+)</name>
        <dbReference type="ChEBI" id="CHEBI:29035"/>
    </cofactor>
    <cofactor evidence="5">
        <name>Fe(2+)</name>
        <dbReference type="ChEBI" id="CHEBI:29033"/>
    </cofactor>
    <text evidence="5">Binds 2 divalent metal cations per subunit. Has a high-affinity and a low affinity metal-binding site. The true nature of the physiological cofactor is under debate. The enzyme is active with cobalt, zinc, manganese or divalent iron ions. Most likely, methionine aminopeptidases function as mononuclear Fe(2+)-metalloproteases under physiological conditions, and the catalytically relevant metal-binding site has been assigned to the histidine-containing high-affinity site.</text>
</comment>
<dbReference type="InterPro" id="IPR000994">
    <property type="entry name" value="Pept_M24"/>
</dbReference>
<feature type="binding site" evidence="5">
    <location>
        <position position="120"/>
    </location>
    <ligand>
        <name>a divalent metal cation</name>
        <dbReference type="ChEBI" id="CHEBI:60240"/>
        <label>1</label>
    </ligand>
</feature>
<evidence type="ECO:0000259" key="7">
    <source>
        <dbReference type="Pfam" id="PF00557"/>
    </source>
</evidence>
<accession>A0A1X0RG38</accession>
<feature type="binding site" evidence="5">
    <location>
        <position position="258"/>
    </location>
    <ligand>
        <name>a divalent metal cation</name>
        <dbReference type="ChEBI" id="CHEBI:60240"/>
        <label>1</label>
    </ligand>
</feature>
<gene>
    <name evidence="8" type="ORF">BCV72DRAFT_247157</name>
</gene>
<comment type="similarity">
    <text evidence="5">Belongs to the peptidase M24A family. Methionine aminopeptidase type 1 subfamily.</text>
</comment>
<keyword evidence="1 5" id="KW-0031">Aminopeptidase</keyword>
<dbReference type="PANTHER" id="PTHR43330">
    <property type="entry name" value="METHIONINE AMINOPEPTIDASE"/>
    <property type="match status" value="1"/>
</dbReference>
<sequence>MERRQVPDHILLPPYAKLGASSTWSPDIPVNTEIDIIHMRKAGKLAKEILEMGSTLCKPGVTTDSIDRALHEAIIKNNAYPSPLNYNGFPKSVCTSINNVIAHGIPDDRELKDSDIINVDVTVYLNGYHGDTSATFLVGKNVDEQGKALVECTKECLDMAIKACGPKVPYKEIGRIISDYAAKHGYSVSDELSGHGIGKEFHCYPLILHHVNEEEGLMNPGTIFTIEPMLCQGSASGIMWPDQWTISTIDGGRSAQFEHTILITDDGVEVLTA</sequence>
<dbReference type="OrthoDB" id="3209743at2759"/>
<dbReference type="Proteomes" id="UP000242414">
    <property type="component" value="Unassembled WGS sequence"/>
</dbReference>
<reference evidence="8" key="1">
    <citation type="journal article" date="2016" name="Proc. Natl. Acad. Sci. U.S.A.">
        <title>Lipid metabolic changes in an early divergent fungus govern the establishment of a mutualistic symbiosis with endobacteria.</title>
        <authorList>
            <person name="Lastovetsky O.A."/>
            <person name="Gaspar M.L."/>
            <person name="Mondo S.J."/>
            <person name="LaButti K.M."/>
            <person name="Sandor L."/>
            <person name="Grigoriev I.V."/>
            <person name="Henry S.A."/>
            <person name="Pawlowska T.E."/>
        </authorList>
    </citation>
    <scope>NUCLEOTIDE SEQUENCE [LARGE SCALE GENOMIC DNA]</scope>
    <source>
        <strain evidence="8">ATCC 52814</strain>
    </source>
</reference>
<evidence type="ECO:0000256" key="5">
    <source>
        <dbReference type="HAMAP-Rule" id="MF_03174"/>
    </source>
</evidence>
<proteinExistence type="inferred from homology"/>
<name>A0A1X0RG38_RHIZD</name>
<evidence type="ECO:0000256" key="2">
    <source>
        <dbReference type="ARBA" id="ARBA00022670"/>
    </source>
</evidence>
<comment type="function">
    <text evidence="6">Cotranslationally removes the N-terminal methionine from nascent proteins. The N-terminal methionine is often cleaved when the second residue in the primary sequence is small and uncharged (Met-Ala-, Cys, Gly, Pro, Ser, Thr, or Val).</text>
</comment>
<dbReference type="VEuPathDB" id="FungiDB:BCV72DRAFT_247157"/>
<feature type="binding site" evidence="5">
    <location>
        <position position="258"/>
    </location>
    <ligand>
        <name>a divalent metal cation</name>
        <dbReference type="ChEBI" id="CHEBI:60240"/>
        <label>2</label>
        <note>catalytic</note>
    </ligand>
</feature>
<feature type="binding site" evidence="5">
    <location>
        <position position="131"/>
    </location>
    <ligand>
        <name>a divalent metal cation</name>
        <dbReference type="ChEBI" id="CHEBI:60240"/>
        <label>1</label>
    </ligand>
</feature>
<feature type="binding site" evidence="5">
    <location>
        <position position="202"/>
    </location>
    <ligand>
        <name>substrate</name>
    </ligand>
</feature>
<evidence type="ECO:0000313" key="8">
    <source>
        <dbReference type="EMBL" id="ORE10997.1"/>
    </source>
</evidence>